<sequence>MMALLQVKRRVEPGGRITIGEVLKMAKIKPGDWVEIIPGTNKITIKLTKRSKSKGAVLAAAGILKDHPQLVDEMLHIREDEDDRSGVVPE</sequence>
<accession>Q2RKN7</accession>
<proteinExistence type="predicted"/>
<name>Q2RKN7_MOOTA</name>
<dbReference type="PATRIC" id="fig|264732.11.peg.724"/>
<gene>
    <name evidence="1" type="ordered locus">Moth_0678</name>
</gene>
<dbReference type="AlphaFoldDB" id="Q2RKN7"/>
<dbReference type="EnsemblBacteria" id="ABC19002">
    <property type="protein sequence ID" value="ABC19002"/>
    <property type="gene ID" value="Moth_0678"/>
</dbReference>
<dbReference type="KEGG" id="mta:Moth_0678"/>
<organism evidence="1">
    <name type="scientific">Moorella thermoacetica (strain ATCC 39073 / JCM 9320)</name>
    <dbReference type="NCBI Taxonomy" id="264732"/>
    <lineage>
        <taxon>Bacteria</taxon>
        <taxon>Bacillati</taxon>
        <taxon>Bacillota</taxon>
        <taxon>Clostridia</taxon>
        <taxon>Neomoorellales</taxon>
        <taxon>Neomoorellaceae</taxon>
        <taxon>Neomoorella</taxon>
    </lineage>
</organism>
<dbReference type="HOGENOM" id="CLU_2437588_0_0_9"/>
<protein>
    <submittedName>
        <fullName evidence="1">Uncharacterized protein</fullName>
    </submittedName>
</protein>
<evidence type="ECO:0000313" key="1">
    <source>
        <dbReference type="EMBL" id="ABC19002.1"/>
    </source>
</evidence>
<dbReference type="EMBL" id="CP000232">
    <property type="protein sequence ID" value="ABC19002.1"/>
    <property type="molecule type" value="Genomic_DNA"/>
</dbReference>
<dbReference type="OrthoDB" id="1726085at2"/>
<reference evidence="1" key="1">
    <citation type="submission" date="2005-12" db="EMBL/GenBank/DDBJ databases">
        <title>Complete sequence of Moorella thermoacetica ATCC 39073.</title>
        <authorList>
            <consortium name="US DOE Joint Genome Institute"/>
            <person name="Copeland A."/>
            <person name="Lucas S."/>
            <person name="Lapidus A."/>
            <person name="Barry K."/>
            <person name="Detter J.C."/>
            <person name="Glavina T."/>
            <person name="Hammon N."/>
            <person name="Israni S."/>
            <person name="Pitluck S."/>
            <person name="Chertkov O."/>
            <person name="Saunders E.H."/>
            <person name="Brettin T."/>
            <person name="Bruce D."/>
            <person name="Han C."/>
            <person name="Tapia R."/>
            <person name="Gilna P."/>
            <person name="Schmutz J."/>
            <person name="Larimer F."/>
            <person name="Land M."/>
            <person name="Kyrpides N."/>
            <person name="Anderson I."/>
            <person name="Richardson P."/>
            <person name="Ragsdale S."/>
        </authorList>
    </citation>
    <scope>NUCLEOTIDE SEQUENCE</scope>
    <source>
        <strain evidence="1">ATCC 39073</strain>
    </source>
</reference>